<dbReference type="VEuPathDB" id="FungiDB:PCH_Pc22g22760"/>
<reference evidence="1 2" key="1">
    <citation type="journal article" date="2008" name="Nat. Biotechnol.">
        <title>Genome sequencing and analysis of the filamentous fungus Penicillium chrysogenum.</title>
        <authorList>
            <person name="van den Berg M.A."/>
            <person name="Albang R."/>
            <person name="Albermann K."/>
            <person name="Badger J.H."/>
            <person name="Daran J.-M."/>
            <person name="Driessen A.J.M."/>
            <person name="Garcia-Estrada C."/>
            <person name="Fedorova N.D."/>
            <person name="Harris D.M."/>
            <person name="Heijne W.H.M."/>
            <person name="Joardar V.S."/>
            <person name="Kiel J.A.K.W."/>
            <person name="Kovalchuk A."/>
            <person name="Martin J.F."/>
            <person name="Nierman W.C."/>
            <person name="Nijland J.G."/>
            <person name="Pronk J.T."/>
            <person name="Roubos J.A."/>
            <person name="van der Klei I.J."/>
            <person name="van Peij N.N.M.E."/>
            <person name="Veenhuis M."/>
            <person name="von Doehren H."/>
            <person name="Wagner C."/>
            <person name="Wortman J.R."/>
            <person name="Bovenberg R.A.L."/>
        </authorList>
    </citation>
    <scope>NUCLEOTIDE SEQUENCE [LARGE SCALE GENOMIC DNA]</scope>
    <source>
        <strain evidence="2">ATCC 28089 / DSM 1075 / NRRL 1951 / Wisconsin 54-1255</strain>
    </source>
</reference>
<proteinExistence type="predicted"/>
<accession>B6HUP8</accession>
<name>B6HUP8_PENRW</name>
<gene>
    <name evidence="1" type="ORF">Pc22g22760</name>
    <name evidence="1" type="ORF">PCH_Pc22g22760</name>
</gene>
<organism evidence="1 2">
    <name type="scientific">Penicillium rubens (strain ATCC 28089 / DSM 1075 / NRRL 1951 / Wisconsin 54-1255)</name>
    <name type="common">Penicillium chrysogenum</name>
    <dbReference type="NCBI Taxonomy" id="500485"/>
    <lineage>
        <taxon>Eukaryota</taxon>
        <taxon>Fungi</taxon>
        <taxon>Dikarya</taxon>
        <taxon>Ascomycota</taxon>
        <taxon>Pezizomycotina</taxon>
        <taxon>Eurotiomycetes</taxon>
        <taxon>Eurotiomycetidae</taxon>
        <taxon>Eurotiales</taxon>
        <taxon>Aspergillaceae</taxon>
        <taxon>Penicillium</taxon>
        <taxon>Penicillium chrysogenum species complex</taxon>
    </lineage>
</organism>
<protein>
    <submittedName>
        <fullName evidence="1">Uncharacterized protein</fullName>
    </submittedName>
</protein>
<evidence type="ECO:0000313" key="2">
    <source>
        <dbReference type="Proteomes" id="UP000000724"/>
    </source>
</evidence>
<dbReference type="EMBL" id="AM920437">
    <property type="protein sequence ID" value="CAP99564.1"/>
    <property type="molecule type" value="Genomic_DNA"/>
</dbReference>
<keyword evidence="2" id="KW-1185">Reference proteome</keyword>
<sequence length="168" mass="19135">MVMDVFENHAEGHQEGGNFSHWGNSGFCSNSHANGPEARRGQFFSSPRNPTDSRPLWISGCMGPDSEKYYEDQTFLTLNKLFIHTPQVYTSMYQYPGIFVAQLPQSTIRIGYLVSSDMGLLKEPTVGSGFRGCDVIDFPTAHVFNQFRYQLSDNQLRYEEKAKRLQSF</sequence>
<dbReference type="Proteomes" id="UP000000724">
    <property type="component" value="Contig Pc00c22"/>
</dbReference>
<dbReference type="HOGENOM" id="CLU_1587055_0_0_1"/>
<evidence type="ECO:0000313" key="1">
    <source>
        <dbReference type="EMBL" id="CAP99564.1"/>
    </source>
</evidence>
<dbReference type="AlphaFoldDB" id="B6HUP8"/>